<evidence type="ECO:0000313" key="1">
    <source>
        <dbReference type="EMBL" id="GID99738.1"/>
    </source>
</evidence>
<proteinExistence type="predicted"/>
<reference evidence="1 2" key="1">
    <citation type="submission" date="2021-01" db="EMBL/GenBank/DDBJ databases">
        <title>Whole genome shotgun sequence of Actinoplanes durhamensis NBRC 14914.</title>
        <authorList>
            <person name="Komaki H."/>
            <person name="Tamura T."/>
        </authorList>
    </citation>
    <scope>NUCLEOTIDE SEQUENCE [LARGE SCALE GENOMIC DNA]</scope>
    <source>
        <strain evidence="1 2">NBRC 14914</strain>
    </source>
</reference>
<dbReference type="InterPro" id="IPR043504">
    <property type="entry name" value="Peptidase_S1_PA_chymotrypsin"/>
</dbReference>
<comment type="caution">
    <text evidence="1">The sequence shown here is derived from an EMBL/GenBank/DDBJ whole genome shotgun (WGS) entry which is preliminary data.</text>
</comment>
<dbReference type="InterPro" id="IPR009003">
    <property type="entry name" value="Peptidase_S1_PA"/>
</dbReference>
<evidence type="ECO:0008006" key="3">
    <source>
        <dbReference type="Google" id="ProtNLM"/>
    </source>
</evidence>
<dbReference type="RefSeq" id="WP_203725400.1">
    <property type="nucleotide sequence ID" value="NZ_BAAATX010000032.1"/>
</dbReference>
<keyword evidence="2" id="KW-1185">Reference proteome</keyword>
<dbReference type="EMBL" id="BOML01000010">
    <property type="protein sequence ID" value="GID99738.1"/>
    <property type="molecule type" value="Genomic_DNA"/>
</dbReference>
<accession>A0ABQ3YQC4</accession>
<name>A0ABQ3YQC4_9ACTN</name>
<evidence type="ECO:0000313" key="2">
    <source>
        <dbReference type="Proteomes" id="UP000637628"/>
    </source>
</evidence>
<sequence length="422" mass="43800">MKAFVLGVAAILILGAAGLPPKDPAPTKSGQGVPETTDAYRLMLAALGADGMRNQEDLNDFKTWLITRPGVVEQGFYESAVSIPDRRMTLLWNGISDLQAQAVAEGARRGLDIVVKPVGYTRASIERAIASLLDPANAAQLGGLQVTSVAGPTLANDQITVAGVLPGRRAVAVKGRRVVPGHPTVPYSTRSTDTGAKNAGGMIRGSSGAGCTSGFAIRLAGFTWTTTARHCTDGDWSAYDLDTPESRYGDVHTVDAGTGNRVLAGDGYYWVFDGAWDNASGYHLTVNGLADVSEGSSVCSSGANSGVHCDLIVENTMVTFNDGFGTFSSIRVHARSGIAGARGDSGGPILIPSSDGVSAAAVGMLQGSQEPQLTDCGPMRIAATCSEWIEFTSERTFLANIGATLFTESHASRDGQGGISGR</sequence>
<gene>
    <name evidence="1" type="ORF">Adu01nite_10890</name>
</gene>
<protein>
    <recommendedName>
        <fullName evidence="3">Serine protease</fullName>
    </recommendedName>
</protein>
<organism evidence="1 2">
    <name type="scientific">Paractinoplanes durhamensis</name>
    <dbReference type="NCBI Taxonomy" id="113563"/>
    <lineage>
        <taxon>Bacteria</taxon>
        <taxon>Bacillati</taxon>
        <taxon>Actinomycetota</taxon>
        <taxon>Actinomycetes</taxon>
        <taxon>Micromonosporales</taxon>
        <taxon>Micromonosporaceae</taxon>
        <taxon>Paractinoplanes</taxon>
    </lineage>
</organism>
<dbReference type="Gene3D" id="2.40.10.10">
    <property type="entry name" value="Trypsin-like serine proteases"/>
    <property type="match status" value="2"/>
</dbReference>
<dbReference type="Proteomes" id="UP000637628">
    <property type="component" value="Unassembled WGS sequence"/>
</dbReference>
<dbReference type="SUPFAM" id="SSF50494">
    <property type="entry name" value="Trypsin-like serine proteases"/>
    <property type="match status" value="1"/>
</dbReference>